<dbReference type="Gene3D" id="1.10.510.10">
    <property type="entry name" value="Transferase(Phosphotransferase) domain 1"/>
    <property type="match status" value="1"/>
</dbReference>
<protein>
    <recommendedName>
        <fullName evidence="1">Protein kinase domain-containing protein</fullName>
    </recommendedName>
</protein>
<keyword evidence="3" id="KW-1185">Reference proteome</keyword>
<dbReference type="InterPro" id="IPR011009">
    <property type="entry name" value="Kinase-like_dom_sf"/>
</dbReference>
<comment type="caution">
    <text evidence="2">The sequence shown here is derived from an EMBL/GenBank/DDBJ whole genome shotgun (WGS) entry which is preliminary data.</text>
</comment>
<evidence type="ECO:0000313" key="3">
    <source>
        <dbReference type="Proteomes" id="UP001530293"/>
    </source>
</evidence>
<dbReference type="PROSITE" id="PS50011">
    <property type="entry name" value="PROTEIN_KINASE_DOM"/>
    <property type="match status" value="1"/>
</dbReference>
<evidence type="ECO:0000259" key="1">
    <source>
        <dbReference type="PROSITE" id="PS50011"/>
    </source>
</evidence>
<dbReference type="Gene3D" id="3.30.200.20">
    <property type="entry name" value="Phosphorylase Kinase, domain 1"/>
    <property type="match status" value="1"/>
</dbReference>
<feature type="domain" description="Protein kinase" evidence="1">
    <location>
        <begin position="49"/>
        <end position="410"/>
    </location>
</feature>
<dbReference type="SUPFAM" id="SSF56112">
    <property type="entry name" value="Protein kinase-like (PK-like)"/>
    <property type="match status" value="1"/>
</dbReference>
<sequence>MVQPSHDFKERAHKILDAVSAGDFFEANHPKLLPTFDRWNTNKKKRQEFTLGETLGKGAYCFVSEITDITLTRAQDGNTDADGTTSSLDLNSILNTTSDDDVVLDETDFPVGLFRNTDDMRKYMSEYCLREDDGGKHARYALKQLKPTNDREKLEQGLIDISIEAKFLSYIDHPNIIKMRGIAGEPLSPNFALVLDRLYMTLQEQMEQWAADRKVATASRWSLCGCYFGTVDEIVIAKQVFSALTVAYDLSCALRHIHSCNLLYRDVKPENAGFDVRGTIKLFDFGFCKELRKDLYDEKSGGYNLTIMTGSAPYMAPENLLGKPYGTPADVFSFGVLVWEMLHCTYAFHHLNIWAYREVVAEKNNRPRIDKSLSSRVQGLIKESWDRDPNKRPTFKSLALLLKSEYQEIVNETEPGTVSRSQHLMDSSARSFEGVFTSVFESRRSSKGGKDKKKIDAES</sequence>
<proteinExistence type="predicted"/>
<organism evidence="2 3">
    <name type="scientific">Discostella pseudostelligera</name>
    <dbReference type="NCBI Taxonomy" id="259834"/>
    <lineage>
        <taxon>Eukaryota</taxon>
        <taxon>Sar</taxon>
        <taxon>Stramenopiles</taxon>
        <taxon>Ochrophyta</taxon>
        <taxon>Bacillariophyta</taxon>
        <taxon>Coscinodiscophyceae</taxon>
        <taxon>Thalassiosirophycidae</taxon>
        <taxon>Stephanodiscales</taxon>
        <taxon>Stephanodiscaceae</taxon>
        <taxon>Discostella</taxon>
    </lineage>
</organism>
<dbReference type="Proteomes" id="UP001530293">
    <property type="component" value="Unassembled WGS sequence"/>
</dbReference>
<dbReference type="InterPro" id="IPR000719">
    <property type="entry name" value="Prot_kinase_dom"/>
</dbReference>
<dbReference type="PANTHER" id="PTHR23257">
    <property type="entry name" value="SERINE-THREONINE PROTEIN KINASE"/>
    <property type="match status" value="1"/>
</dbReference>
<dbReference type="InterPro" id="IPR050167">
    <property type="entry name" value="Ser_Thr_protein_kinase"/>
</dbReference>
<dbReference type="EMBL" id="JALLBG020000303">
    <property type="protein sequence ID" value="KAL3756529.1"/>
    <property type="molecule type" value="Genomic_DNA"/>
</dbReference>
<evidence type="ECO:0000313" key="2">
    <source>
        <dbReference type="EMBL" id="KAL3756529.1"/>
    </source>
</evidence>
<gene>
    <name evidence="2" type="ORF">ACHAWU_009923</name>
</gene>
<dbReference type="AlphaFoldDB" id="A0ABD3LXQ2"/>
<accession>A0ABD3LXQ2</accession>
<dbReference type="SMART" id="SM00220">
    <property type="entry name" value="S_TKc"/>
    <property type="match status" value="1"/>
</dbReference>
<dbReference type="Pfam" id="PF00069">
    <property type="entry name" value="Pkinase"/>
    <property type="match status" value="1"/>
</dbReference>
<reference evidence="2 3" key="1">
    <citation type="submission" date="2024-10" db="EMBL/GenBank/DDBJ databases">
        <title>Updated reference genomes for cyclostephanoid diatoms.</title>
        <authorList>
            <person name="Roberts W.R."/>
            <person name="Alverson A.J."/>
        </authorList>
    </citation>
    <scope>NUCLEOTIDE SEQUENCE [LARGE SCALE GENOMIC DNA]</scope>
    <source>
        <strain evidence="2 3">AJA232-27</strain>
    </source>
</reference>
<dbReference type="PANTHER" id="PTHR23257:SF958">
    <property type="entry name" value="SERINE_THREONINE-PROTEIN KINASE WNK4"/>
    <property type="match status" value="1"/>
</dbReference>
<name>A0ABD3LXQ2_9STRA</name>